<dbReference type="Proteomes" id="UP000001312">
    <property type="component" value="Unassembled WGS sequence"/>
</dbReference>
<organism evidence="1 2">
    <name type="scientific">Sclerotinia sclerotiorum (strain ATCC 18683 / 1980 / Ss-1)</name>
    <name type="common">White mold</name>
    <name type="synonym">Whetzelinia sclerotiorum</name>
    <dbReference type="NCBI Taxonomy" id="665079"/>
    <lineage>
        <taxon>Eukaryota</taxon>
        <taxon>Fungi</taxon>
        <taxon>Dikarya</taxon>
        <taxon>Ascomycota</taxon>
        <taxon>Pezizomycotina</taxon>
        <taxon>Leotiomycetes</taxon>
        <taxon>Helotiales</taxon>
        <taxon>Sclerotiniaceae</taxon>
        <taxon>Sclerotinia</taxon>
    </lineage>
</organism>
<gene>
    <name evidence="1" type="ORF">SS1G_02506</name>
</gene>
<dbReference type="GeneID" id="5492644"/>
<evidence type="ECO:0000313" key="2">
    <source>
        <dbReference type="Proteomes" id="UP000001312"/>
    </source>
</evidence>
<keyword evidence="2" id="KW-1185">Reference proteome</keyword>
<dbReference type="EMBL" id="CH476623">
    <property type="protein sequence ID" value="EDN99648.1"/>
    <property type="molecule type" value="Genomic_DNA"/>
</dbReference>
<protein>
    <submittedName>
        <fullName evidence="1">Uncharacterized protein</fullName>
    </submittedName>
</protein>
<dbReference type="RefSeq" id="XP_001596286.1">
    <property type="nucleotide sequence ID" value="XM_001596236.1"/>
</dbReference>
<dbReference type="AlphaFoldDB" id="A7EB20"/>
<dbReference type="KEGG" id="ssl:SS1G_02506"/>
<proteinExistence type="predicted"/>
<accession>A7EB20</accession>
<name>A7EB20_SCLS1</name>
<dbReference type="InParanoid" id="A7EB20"/>
<sequence length="173" mass="18483">MSEDNKVLLDVSDAPNEVPDSKFSTVEAVDTDSVVEGMAVFDSKEVLALKVSIGKDEIIMAEVAGCDSDSMPDVDMITLLDSNPGALEERLDSVGKELTSFVDIPMLEVSEGTTVEDPASELVSIPKVTVETALDSVGKRFKLVDNSFRGEEVVTAKEPEAEVVSIPITSDDD</sequence>
<evidence type="ECO:0000313" key="1">
    <source>
        <dbReference type="EMBL" id="EDN99648.1"/>
    </source>
</evidence>
<reference evidence="2" key="1">
    <citation type="journal article" date="2011" name="PLoS Genet.">
        <title>Genomic analysis of the necrotrophic fungal pathogens Sclerotinia sclerotiorum and Botrytis cinerea.</title>
        <authorList>
            <person name="Amselem J."/>
            <person name="Cuomo C.A."/>
            <person name="van Kan J.A."/>
            <person name="Viaud M."/>
            <person name="Benito E.P."/>
            <person name="Couloux A."/>
            <person name="Coutinho P.M."/>
            <person name="de Vries R.P."/>
            <person name="Dyer P.S."/>
            <person name="Fillinger S."/>
            <person name="Fournier E."/>
            <person name="Gout L."/>
            <person name="Hahn M."/>
            <person name="Kohn L."/>
            <person name="Lapalu N."/>
            <person name="Plummer K.M."/>
            <person name="Pradier J.M."/>
            <person name="Quevillon E."/>
            <person name="Sharon A."/>
            <person name="Simon A."/>
            <person name="ten Have A."/>
            <person name="Tudzynski B."/>
            <person name="Tudzynski P."/>
            <person name="Wincker P."/>
            <person name="Andrew M."/>
            <person name="Anthouard V."/>
            <person name="Beever R.E."/>
            <person name="Beffa R."/>
            <person name="Benoit I."/>
            <person name="Bouzid O."/>
            <person name="Brault B."/>
            <person name="Chen Z."/>
            <person name="Choquer M."/>
            <person name="Collemare J."/>
            <person name="Cotton P."/>
            <person name="Danchin E.G."/>
            <person name="Da Silva C."/>
            <person name="Gautier A."/>
            <person name="Giraud C."/>
            <person name="Giraud T."/>
            <person name="Gonzalez C."/>
            <person name="Grossetete S."/>
            <person name="Guldener U."/>
            <person name="Henrissat B."/>
            <person name="Howlett B.J."/>
            <person name="Kodira C."/>
            <person name="Kretschmer M."/>
            <person name="Lappartient A."/>
            <person name="Leroch M."/>
            <person name="Levis C."/>
            <person name="Mauceli E."/>
            <person name="Neuveglise C."/>
            <person name="Oeser B."/>
            <person name="Pearson M."/>
            <person name="Poulain J."/>
            <person name="Poussereau N."/>
            <person name="Quesneville H."/>
            <person name="Rascle C."/>
            <person name="Schumacher J."/>
            <person name="Segurens B."/>
            <person name="Sexton A."/>
            <person name="Silva E."/>
            <person name="Sirven C."/>
            <person name="Soanes D.M."/>
            <person name="Talbot N.J."/>
            <person name="Templeton M."/>
            <person name="Yandava C."/>
            <person name="Yarden O."/>
            <person name="Zeng Q."/>
            <person name="Rollins J.A."/>
            <person name="Lebrun M.H."/>
            <person name="Dickman M."/>
        </authorList>
    </citation>
    <scope>NUCLEOTIDE SEQUENCE [LARGE SCALE GENOMIC DNA]</scope>
    <source>
        <strain evidence="2">ATCC 18683 / 1980 / Ss-1</strain>
    </source>
</reference>
<dbReference type="HOGENOM" id="CLU_1548536_0_0_1"/>